<evidence type="ECO:0000313" key="2">
    <source>
        <dbReference type="Proteomes" id="UP001550348"/>
    </source>
</evidence>
<dbReference type="Gene3D" id="3.40.50.720">
    <property type="entry name" value="NAD(P)-binding Rossmann-like Domain"/>
    <property type="match status" value="1"/>
</dbReference>
<dbReference type="InterPro" id="IPR036291">
    <property type="entry name" value="NAD(P)-bd_dom_sf"/>
</dbReference>
<comment type="caution">
    <text evidence="1">The sequence shown here is derived from an EMBL/GenBank/DDBJ whole genome shotgun (WGS) entry which is preliminary data.</text>
</comment>
<reference evidence="1 2" key="1">
    <citation type="submission" date="2024-06" db="EMBL/GenBank/DDBJ databases">
        <title>The Natural Products Discovery Center: Release of the First 8490 Sequenced Strains for Exploring Actinobacteria Biosynthetic Diversity.</title>
        <authorList>
            <person name="Kalkreuter E."/>
            <person name="Kautsar S.A."/>
            <person name="Yang D."/>
            <person name="Bader C.D."/>
            <person name="Teijaro C.N."/>
            <person name="Fluegel L."/>
            <person name="Davis C.M."/>
            <person name="Simpson J.R."/>
            <person name="Lauterbach L."/>
            <person name="Steele A.D."/>
            <person name="Gui C."/>
            <person name="Meng S."/>
            <person name="Li G."/>
            <person name="Viehrig K."/>
            <person name="Ye F."/>
            <person name="Su P."/>
            <person name="Kiefer A.F."/>
            <person name="Nichols A."/>
            <person name="Cepeda A.J."/>
            <person name="Yan W."/>
            <person name="Fan B."/>
            <person name="Jiang Y."/>
            <person name="Adhikari A."/>
            <person name="Zheng C.-J."/>
            <person name="Schuster L."/>
            <person name="Cowan T.M."/>
            <person name="Smanski M.J."/>
            <person name="Chevrette M.G."/>
            <person name="De Carvalho L.P.S."/>
            <person name="Shen B."/>
        </authorList>
    </citation>
    <scope>NUCLEOTIDE SEQUENCE [LARGE SCALE GENOMIC DNA]</scope>
    <source>
        <strain evidence="1 2">NPDC006286</strain>
    </source>
</reference>
<dbReference type="RefSeq" id="WP_355665834.1">
    <property type="nucleotide sequence ID" value="NZ_JBEXRX010000060.1"/>
</dbReference>
<proteinExistence type="predicted"/>
<protein>
    <submittedName>
        <fullName evidence="1">NADP oxidoreductase</fullName>
    </submittedName>
</protein>
<dbReference type="Proteomes" id="UP001550348">
    <property type="component" value="Unassembled WGS sequence"/>
</dbReference>
<organism evidence="1 2">
    <name type="scientific">Micromonospora fulviviridis</name>
    <dbReference type="NCBI Taxonomy" id="47860"/>
    <lineage>
        <taxon>Bacteria</taxon>
        <taxon>Bacillati</taxon>
        <taxon>Actinomycetota</taxon>
        <taxon>Actinomycetes</taxon>
        <taxon>Micromonosporales</taxon>
        <taxon>Micromonosporaceae</taxon>
        <taxon>Micromonospora</taxon>
    </lineage>
</organism>
<name>A0ABV2VQ34_9ACTN</name>
<keyword evidence="2" id="KW-1185">Reference proteome</keyword>
<dbReference type="EMBL" id="JBEXRX010000060">
    <property type="protein sequence ID" value="MEU0154107.1"/>
    <property type="molecule type" value="Genomic_DNA"/>
</dbReference>
<accession>A0ABV2VQ34</accession>
<sequence length="219" mass="22757">MTVGIVGRGRMGRGLAEAVRQAGLHPLLVPGRADPRRVADLLDRAALVVLAVPFPAAVEFLRGPAGRRGRGRTLVDPTNPVFCEPPMVPPGRSGGELLAELAADRAAGPDQPGEGWRVAKAFNTVPAGVLARCRVNGLPVSLPVAADHPAALRDVFALARALGFAPLDAGGIRTARHLEALTGLLMAVSDRQGLRGQVSIHIGVPSSDRTVREPACRAG</sequence>
<evidence type="ECO:0000313" key="1">
    <source>
        <dbReference type="EMBL" id="MEU0154107.1"/>
    </source>
</evidence>
<dbReference type="SUPFAM" id="SSF51735">
    <property type="entry name" value="NAD(P)-binding Rossmann-fold domains"/>
    <property type="match status" value="1"/>
</dbReference>
<gene>
    <name evidence="1" type="ORF">ABZ071_19660</name>
</gene>